<reference evidence="2 3" key="1">
    <citation type="submission" date="2016-06" db="EMBL/GenBank/DDBJ databases">
        <title>First insights into the genetic diversity and population structure of in the Bacillus cereus group bacteria from diverse marine environments.</title>
        <authorList>
            <person name="Liu Y."/>
            <person name="Lai Q."/>
            <person name="Shao Z."/>
        </authorList>
    </citation>
    <scope>NUCLEOTIDE SEQUENCE [LARGE SCALE GENOMIC DNA]</scope>
    <source>
        <strain evidence="2 3">N35-10-2</strain>
    </source>
</reference>
<dbReference type="Gene3D" id="1.10.30.50">
    <property type="match status" value="1"/>
</dbReference>
<comment type="caution">
    <text evidence="2">The sequence shown here is derived from an EMBL/GenBank/DDBJ whole genome shotgun (WGS) entry which is preliminary data.</text>
</comment>
<name>A0A1J9TNW6_9BACI</name>
<dbReference type="InterPro" id="IPR051083">
    <property type="entry name" value="GrpII_Intron_Splice-Mob/Def"/>
</dbReference>
<evidence type="ECO:0000313" key="3">
    <source>
        <dbReference type="Proteomes" id="UP000181873"/>
    </source>
</evidence>
<dbReference type="AlphaFoldDB" id="A0A1J9TNW6"/>
<dbReference type="CDD" id="cd00085">
    <property type="entry name" value="HNHc"/>
    <property type="match status" value="1"/>
</dbReference>
<dbReference type="CDD" id="cd01651">
    <property type="entry name" value="RT_G2_intron"/>
    <property type="match status" value="1"/>
</dbReference>
<keyword evidence="2" id="KW-0808">Transferase</keyword>
<dbReference type="InterPro" id="IPR030931">
    <property type="entry name" value="Group_II_RT_mat"/>
</dbReference>
<keyword evidence="2" id="KW-0548">Nucleotidyltransferase</keyword>
<dbReference type="SMART" id="SM00507">
    <property type="entry name" value="HNHc"/>
    <property type="match status" value="1"/>
</dbReference>
<protein>
    <submittedName>
        <fullName evidence="2">Group II intron reverse transcriptase/maturase</fullName>
    </submittedName>
</protein>
<dbReference type="EMBL" id="MAOE01000046">
    <property type="protein sequence ID" value="OJD67521.1"/>
    <property type="molecule type" value="Genomic_DNA"/>
</dbReference>
<dbReference type="PANTHER" id="PTHR34047:SF8">
    <property type="entry name" value="PROTEIN YKFC"/>
    <property type="match status" value="1"/>
</dbReference>
<evidence type="ECO:0000259" key="1">
    <source>
        <dbReference type="PROSITE" id="PS50878"/>
    </source>
</evidence>
<sequence>MQSILDGLYQQSQNGDNFYKLIELMMMDENIKLAYRNIKRNMGSVTAGVDGMTINDIKSLLIDEVIEQVKSMFSWYQPQAVRRVFIPKPNGKKRPLGIPTIWDRLFQQCILQILEPICEAKFHAHSYGFRPNRSTHHALARMKSLVNSQGRGFHYCVDIDIKGFFDNVNHGKLIKQLWNMGIRDKKLLSIISSLLKAEIINEGFPDKGTPQGGILSPLLSNVVLNELDWWISDQWETIETEHPYVVRKDKYRALKKTNLKECFFIRYADDFKILCRNYPTALKMFEATKDFLKTRLQLEISTEKSQIVNLQKKSSDFLGFTIKARRKRNRHVAHSRMCQKSRENAYRKLKEAVKKISKKQTPEAVWHYNTVVMGIQNYYAAATHINKDLDQMSCHLIRTLYNRLRRDWKRATKHDMSPTLRKRYRNYNPKLYKIQDIVLIPIHAQKHKSARNFTQSISSYTEEGRAKIHDTLKAIDKEILRHVQRFYMNHRTVEYNDNRISKFVAQYGRCAITKQELGLIGWHCHHKIPLEFGGKDDYKNLVIVLEDIHVAIHHDDSEKAKSILAKYEIEEEKKKRFDKLRILANRAPIFSLT</sequence>
<evidence type="ECO:0000313" key="2">
    <source>
        <dbReference type="EMBL" id="OJD67521.1"/>
    </source>
</evidence>
<keyword evidence="2" id="KW-0695">RNA-directed DNA polymerase</keyword>
<accession>A0A1J9TNW6</accession>
<dbReference type="InterPro" id="IPR000477">
    <property type="entry name" value="RT_dom"/>
</dbReference>
<dbReference type="Proteomes" id="UP000181873">
    <property type="component" value="Unassembled WGS sequence"/>
</dbReference>
<organism evidence="2 3">
    <name type="scientific">Bacillus albus</name>
    <dbReference type="NCBI Taxonomy" id="2026189"/>
    <lineage>
        <taxon>Bacteria</taxon>
        <taxon>Bacillati</taxon>
        <taxon>Bacillota</taxon>
        <taxon>Bacilli</taxon>
        <taxon>Bacillales</taxon>
        <taxon>Bacillaceae</taxon>
        <taxon>Bacillus</taxon>
        <taxon>Bacillus cereus group</taxon>
    </lineage>
</organism>
<dbReference type="Pfam" id="PF00078">
    <property type="entry name" value="RVT_1"/>
    <property type="match status" value="1"/>
</dbReference>
<dbReference type="PROSITE" id="PS50878">
    <property type="entry name" value="RT_POL"/>
    <property type="match status" value="1"/>
</dbReference>
<feature type="domain" description="Reverse transcriptase" evidence="1">
    <location>
        <begin position="67"/>
        <end position="322"/>
    </location>
</feature>
<dbReference type="SUPFAM" id="SSF56672">
    <property type="entry name" value="DNA/RNA polymerases"/>
    <property type="match status" value="1"/>
</dbReference>
<gene>
    <name evidence="2" type="ORF">BAU25_07470</name>
</gene>
<dbReference type="PANTHER" id="PTHR34047">
    <property type="entry name" value="NUCLEAR INTRON MATURASE 1, MITOCHONDRIAL-RELATED"/>
    <property type="match status" value="1"/>
</dbReference>
<dbReference type="InterPro" id="IPR003615">
    <property type="entry name" value="HNH_nuc"/>
</dbReference>
<proteinExistence type="predicted"/>
<dbReference type="GO" id="GO:0003964">
    <property type="term" value="F:RNA-directed DNA polymerase activity"/>
    <property type="evidence" value="ECO:0007669"/>
    <property type="project" value="UniProtKB-KW"/>
</dbReference>
<dbReference type="RefSeq" id="WP_071757642.1">
    <property type="nucleotide sequence ID" value="NZ_MAOE01000046.1"/>
</dbReference>
<dbReference type="InterPro" id="IPR043502">
    <property type="entry name" value="DNA/RNA_pol_sf"/>
</dbReference>
<dbReference type="NCBIfam" id="TIGR04416">
    <property type="entry name" value="group_II_RT_mat"/>
    <property type="match status" value="1"/>
</dbReference>